<name>K7SJF1_ACIA4</name>
<organism evidence="2 3">
    <name type="scientific">Acidipropionibacterium acidipropionici (strain ATCC 4875 / DSM 20272 / JCM 6432 / NBRC 12425 / NCIMB 8070 / 4)</name>
    <name type="common">Propionibacterium acidipropionici</name>
    <dbReference type="NCBI Taxonomy" id="1171373"/>
    <lineage>
        <taxon>Bacteria</taxon>
        <taxon>Bacillati</taxon>
        <taxon>Actinomycetota</taxon>
        <taxon>Actinomycetes</taxon>
        <taxon>Propionibacteriales</taxon>
        <taxon>Propionibacteriaceae</taxon>
        <taxon>Acidipropionibacterium</taxon>
    </lineage>
</organism>
<feature type="region of interest" description="Disordered" evidence="1">
    <location>
        <begin position="1"/>
        <end position="24"/>
    </location>
</feature>
<dbReference type="Proteomes" id="UP000000214">
    <property type="component" value="Chromosome"/>
</dbReference>
<gene>
    <name evidence="2" type="ordered locus">PACID_15670</name>
</gene>
<dbReference type="EMBL" id="CP003493">
    <property type="protein sequence ID" value="AFV89380.1"/>
    <property type="molecule type" value="Genomic_DNA"/>
</dbReference>
<accession>K7SJF1</accession>
<proteinExistence type="predicted"/>
<evidence type="ECO:0000313" key="3">
    <source>
        <dbReference type="Proteomes" id="UP000000214"/>
    </source>
</evidence>
<dbReference type="STRING" id="1171373.PACID_15670"/>
<sequence>MMPVGRLSPRHRTRVGDEDNAAGIRPGSVIWLDGQEWEVMAASTGWIDLKNQEGRTRSIRPARLVDCQVRPC</sequence>
<protein>
    <submittedName>
        <fullName evidence="2">Uncharacterized protein</fullName>
    </submittedName>
</protein>
<evidence type="ECO:0000313" key="2">
    <source>
        <dbReference type="EMBL" id="AFV89380.1"/>
    </source>
</evidence>
<dbReference type="AlphaFoldDB" id="K7SJF1"/>
<dbReference type="KEGG" id="pbo:PACID_15670"/>
<dbReference type="PATRIC" id="fig|1171373.8.peg.1551"/>
<evidence type="ECO:0000256" key="1">
    <source>
        <dbReference type="SAM" id="MobiDB-lite"/>
    </source>
</evidence>
<dbReference type="HOGENOM" id="CLU_2719036_0_0_11"/>
<reference evidence="2 3" key="1">
    <citation type="journal article" date="2012" name="BMC Genomics">
        <title>The genome sequence of Propionibacterium acidipropionici provides insights into its biotechnological and industrial potential.</title>
        <authorList>
            <person name="Parizzi L.P."/>
            <person name="Grassi M.C."/>
            <person name="Llerena L.A."/>
            <person name="Carazzolle M.F."/>
            <person name="Queiroz V.L."/>
            <person name="Lunardi I."/>
            <person name="Zeidler A.F."/>
            <person name="Teixeira P.J."/>
            <person name="Mieczkowski P."/>
            <person name="Rincones J."/>
            <person name="Pereira G.A."/>
        </authorList>
    </citation>
    <scope>NUCLEOTIDE SEQUENCE [LARGE SCALE GENOMIC DNA]</scope>
    <source>
        <strain evidence="3">ATCC 4875 / DSM 20272 / JCM 6432 / NBRC 12425 / NCIMB 8070</strain>
    </source>
</reference>